<reference evidence="4 5" key="1">
    <citation type="submission" date="2017-09" db="EMBL/GenBank/DDBJ databases">
        <title>Depth-based differentiation of microbial function through sediment-hosted aquifers and enrichment of novel symbionts in the deep terrestrial subsurface.</title>
        <authorList>
            <person name="Probst A.J."/>
            <person name="Ladd B."/>
            <person name="Jarett J.K."/>
            <person name="Geller-Mcgrath D.E."/>
            <person name="Sieber C.M."/>
            <person name="Emerson J.B."/>
            <person name="Anantharaman K."/>
            <person name="Thomas B.C."/>
            <person name="Malmstrom R."/>
            <person name="Stieglmeier M."/>
            <person name="Klingl A."/>
            <person name="Woyke T."/>
            <person name="Ryan C.M."/>
            <person name="Banfield J.F."/>
        </authorList>
    </citation>
    <scope>NUCLEOTIDE SEQUENCE [LARGE SCALE GENOMIC DNA]</scope>
    <source>
        <strain evidence="4">CG23_combo_of_CG06-09_8_20_14_all_39_17</strain>
    </source>
</reference>
<accession>A0A2G9YTY3</accession>
<evidence type="ECO:0000259" key="2">
    <source>
        <dbReference type="Pfam" id="PF01935"/>
    </source>
</evidence>
<protein>
    <submittedName>
        <fullName evidence="4">Uncharacterized protein</fullName>
    </submittedName>
</protein>
<dbReference type="InterPro" id="IPR051162">
    <property type="entry name" value="T4SS_component"/>
</dbReference>
<dbReference type="InterPro" id="IPR027417">
    <property type="entry name" value="P-loop_NTPase"/>
</dbReference>
<name>A0A2G9YTY3_9BACT</name>
<dbReference type="SUPFAM" id="SSF52540">
    <property type="entry name" value="P-loop containing nucleoside triphosphate hydrolases"/>
    <property type="match status" value="1"/>
</dbReference>
<dbReference type="PANTHER" id="PTHR30121">
    <property type="entry name" value="UNCHARACTERIZED PROTEIN YJGR-RELATED"/>
    <property type="match status" value="1"/>
</dbReference>
<proteinExistence type="predicted"/>
<evidence type="ECO:0000313" key="5">
    <source>
        <dbReference type="Proteomes" id="UP000229976"/>
    </source>
</evidence>
<organism evidence="4 5">
    <name type="scientific">Candidatus Nealsonbacteria bacterium CG23_combo_of_CG06-09_8_20_14_all_39_17</name>
    <dbReference type="NCBI Taxonomy" id="1974722"/>
    <lineage>
        <taxon>Bacteria</taxon>
        <taxon>Candidatus Nealsoniibacteriota</taxon>
    </lineage>
</organism>
<dbReference type="EMBL" id="PCRO01000035">
    <property type="protein sequence ID" value="PIP22642.1"/>
    <property type="molecule type" value="Genomic_DNA"/>
</dbReference>
<evidence type="ECO:0000256" key="1">
    <source>
        <dbReference type="SAM" id="Phobius"/>
    </source>
</evidence>
<dbReference type="InterPro" id="IPR002789">
    <property type="entry name" value="HerA_central"/>
</dbReference>
<gene>
    <name evidence="4" type="ORF">COX37_02880</name>
</gene>
<dbReference type="InterPro" id="IPR058441">
    <property type="entry name" value="DUF8128"/>
</dbReference>
<keyword evidence="1" id="KW-0472">Membrane</keyword>
<comment type="caution">
    <text evidence="4">The sequence shown here is derived from an EMBL/GenBank/DDBJ whole genome shotgun (WGS) entry which is preliminary data.</text>
</comment>
<dbReference type="Gene3D" id="3.40.50.300">
    <property type="entry name" value="P-loop containing nucleotide triphosphate hydrolases"/>
    <property type="match status" value="2"/>
</dbReference>
<keyword evidence="1" id="KW-1133">Transmembrane helix</keyword>
<sequence length="820" mass="93870">MEFDIVAIPDYWGAIALFCVSFVILFFSLPAFLKLIFDRGIKKRMVKKSLRFSLFLVRISKEKIDERKEVRKEEKEWISTTEHFLSSLTSLKKKGLLDPGQWISFEIAKIGKEIKFFTAVPEEIKESVKKQIYSFFPYADISELPQDYNIFSETEIIAGGEMKLSENSLLPIKTYLNLEADPLSNITNVLTKSEKDEEAVIQYVIRPATSSLKDRGREILKHIETGETFKKAYSETSIIRILLKPLFPEKKETTPPLAKAPDKELLDGINSKVSKDIFETTIRILVSVPKTKEAEGREMMDQVKNSFEQFSSPKTNSFRFIEKKGNNFKKLIFDFSFRIPGRESCGILSTEEISSIFHFPSPISQTPQVSFLESKKAAPPVNLPEEGLSLGFNSYREQKNDIKIKEDDRRRHFYAIGQTGTGKSAFLYSMAEQDIKNGKGLCVLDPHGDLINDLLGVIPEERKGDIILFEPGNMETVIGLNMLEYEPDKPEQKTFIINELINIFDKLYDLKQTGGPIFEQYARNSLLLLMDDPNETYTLMEVPKVLADAEFRKYLLNKCRNPLVKDFWEKEAEKAGGEATLANIVPYITSKFDVFIANDYMRAIIGQQKTSLEFRKIMDGEKILLCNLSKGKLGEANSSLLGLIIVGKILINAFARIEIPQEERKDFYLYMDEFQNFTTESVSTILAEARKYRLSLIMAHQYIGQLTDPIRKAVFGNVGTITSFRVGPEDAEFLEKEFEGVFNRQDLINLTNYNFYIKMIIDGQVSRPFNVQTHPPVKPDRAKAMAMREYSLSKNGLPREEVEKNIKGRLAFINEKRETI</sequence>
<dbReference type="Pfam" id="PF26449">
    <property type="entry name" value="DUF8128"/>
    <property type="match status" value="1"/>
</dbReference>
<feature type="transmembrane region" description="Helical" evidence="1">
    <location>
        <begin position="12"/>
        <end position="37"/>
    </location>
</feature>
<evidence type="ECO:0000313" key="4">
    <source>
        <dbReference type="EMBL" id="PIP22642.1"/>
    </source>
</evidence>
<dbReference type="AlphaFoldDB" id="A0A2G9YTY3"/>
<feature type="domain" description="Helicase HerA central" evidence="2">
    <location>
        <begin position="410"/>
        <end position="503"/>
    </location>
</feature>
<dbReference type="PANTHER" id="PTHR30121:SF11">
    <property type="entry name" value="AAA+ ATPASE DOMAIN-CONTAINING PROTEIN"/>
    <property type="match status" value="1"/>
</dbReference>
<dbReference type="Proteomes" id="UP000229976">
    <property type="component" value="Unassembled WGS sequence"/>
</dbReference>
<dbReference type="Pfam" id="PF01935">
    <property type="entry name" value="DUF87"/>
    <property type="match status" value="1"/>
</dbReference>
<keyword evidence="1" id="KW-0812">Transmembrane</keyword>
<evidence type="ECO:0000259" key="3">
    <source>
        <dbReference type="Pfam" id="PF26449"/>
    </source>
</evidence>
<feature type="domain" description="DUF8128" evidence="3">
    <location>
        <begin position="72"/>
        <end position="370"/>
    </location>
</feature>